<reference evidence="1" key="2">
    <citation type="journal article" date="2015" name="Data Brief">
        <title>Shoot transcriptome of the giant reed, Arundo donax.</title>
        <authorList>
            <person name="Barrero R.A."/>
            <person name="Guerrero F.D."/>
            <person name="Moolhuijzen P."/>
            <person name="Goolsby J.A."/>
            <person name="Tidwell J."/>
            <person name="Bellgard S.E."/>
            <person name="Bellgard M.I."/>
        </authorList>
    </citation>
    <scope>NUCLEOTIDE SEQUENCE</scope>
    <source>
        <tissue evidence="1">Shoot tissue taken approximately 20 cm above the soil surface</tissue>
    </source>
</reference>
<proteinExistence type="predicted"/>
<reference evidence="1" key="1">
    <citation type="submission" date="2014-09" db="EMBL/GenBank/DDBJ databases">
        <authorList>
            <person name="Magalhaes I.L.F."/>
            <person name="Oliveira U."/>
            <person name="Santos F.R."/>
            <person name="Vidigal T.H.D.A."/>
            <person name="Brescovit A.D."/>
            <person name="Santos A.J."/>
        </authorList>
    </citation>
    <scope>NUCLEOTIDE SEQUENCE</scope>
    <source>
        <tissue evidence="1">Shoot tissue taken approximately 20 cm above the soil surface</tissue>
    </source>
</reference>
<protein>
    <submittedName>
        <fullName evidence="1">Uncharacterized protein</fullName>
    </submittedName>
</protein>
<accession>A0A0A9F8K4</accession>
<dbReference type="EMBL" id="GBRH01189259">
    <property type="protein sequence ID" value="JAE08637.1"/>
    <property type="molecule type" value="Transcribed_RNA"/>
</dbReference>
<name>A0A0A9F8K4_ARUDO</name>
<evidence type="ECO:0000313" key="1">
    <source>
        <dbReference type="EMBL" id="JAE08637.1"/>
    </source>
</evidence>
<sequence>MLHILTYILACMSNLKDLLKCRISLSQPLFRFKIQNGILKGFLHSKFMYLV</sequence>
<organism evidence="1">
    <name type="scientific">Arundo donax</name>
    <name type="common">Giant reed</name>
    <name type="synonym">Donax arundinaceus</name>
    <dbReference type="NCBI Taxonomy" id="35708"/>
    <lineage>
        <taxon>Eukaryota</taxon>
        <taxon>Viridiplantae</taxon>
        <taxon>Streptophyta</taxon>
        <taxon>Embryophyta</taxon>
        <taxon>Tracheophyta</taxon>
        <taxon>Spermatophyta</taxon>
        <taxon>Magnoliopsida</taxon>
        <taxon>Liliopsida</taxon>
        <taxon>Poales</taxon>
        <taxon>Poaceae</taxon>
        <taxon>PACMAD clade</taxon>
        <taxon>Arundinoideae</taxon>
        <taxon>Arundineae</taxon>
        <taxon>Arundo</taxon>
    </lineage>
</organism>
<dbReference type="AlphaFoldDB" id="A0A0A9F8K4"/>